<proteinExistence type="predicted"/>
<dbReference type="EMBL" id="JAGFBR010000009">
    <property type="protein sequence ID" value="KAH0462386.1"/>
    <property type="molecule type" value="Genomic_DNA"/>
</dbReference>
<dbReference type="Pfam" id="PF17245">
    <property type="entry name" value="CDC24_OB2"/>
    <property type="match status" value="1"/>
</dbReference>
<dbReference type="InterPro" id="IPR012340">
    <property type="entry name" value="NA-bd_OB-fold"/>
</dbReference>
<dbReference type="Proteomes" id="UP000775213">
    <property type="component" value="Unassembled WGS sequence"/>
</dbReference>
<organism evidence="4 5">
    <name type="scientific">Dendrobium chrysotoxum</name>
    <name type="common">Orchid</name>
    <dbReference type="NCBI Taxonomy" id="161865"/>
    <lineage>
        <taxon>Eukaryota</taxon>
        <taxon>Viridiplantae</taxon>
        <taxon>Streptophyta</taxon>
        <taxon>Embryophyta</taxon>
        <taxon>Tracheophyta</taxon>
        <taxon>Spermatophyta</taxon>
        <taxon>Magnoliopsida</taxon>
        <taxon>Liliopsida</taxon>
        <taxon>Asparagales</taxon>
        <taxon>Orchidaceae</taxon>
        <taxon>Epidendroideae</taxon>
        <taxon>Malaxideae</taxon>
        <taxon>Dendrobiinae</taxon>
        <taxon>Dendrobium</taxon>
    </lineage>
</organism>
<dbReference type="PANTHER" id="PTHR36033:SF1">
    <property type="entry name" value="NUCLEIC ACID-BINDING PROTEINS SUPERFAMILY"/>
    <property type="match status" value="1"/>
</dbReference>
<evidence type="ECO:0000313" key="5">
    <source>
        <dbReference type="Proteomes" id="UP000775213"/>
    </source>
</evidence>
<dbReference type="InterPro" id="IPR035203">
    <property type="entry name" value="Cdc24_OB3"/>
</dbReference>
<dbReference type="AlphaFoldDB" id="A0AAV7H065"/>
<sequence length="630" mass="70958">MTLLSLMESSSDIWPPLQPHVGGGATVEEEDAFLGFVAYARSMLFPDEGMLEDRGCAEVFHGPSWSWLVSRIFKTCIAYPSGVTSGILLSDLFQAWCEQRRFLTSKKNMEWMIPLKRRRRRRRLPNTVTIDSIFEKNFLSPTSCLEAVPQNPYFFLSLTYTLHTFSISNRECKHVENAKQLTKICTCHMTRHKHIHAQFGGPLELLYYHLVESDSGILKKGREILLTGCSLRPAMEGSGHHRLLPTEYLVILLDEDQDEDAMLLGARFCTDSFSCISHDTVKDDAAFSLFARQSIGSLEVQGALGSLQRKQIILIDNDGVKINFLLWGEQVILANLFSIGCMLALDTPFIASAPANGGMSEEICLEYGSITQLYLVPFVQHEEQVHLSSTQARYQGSKSSCTQNQSQSKGSQVILPLNPQGSIDFSSYPFRIQQDQLLQSCTLSDHVSWFEKDSESTFVNLSSLPALLNSSCLHRLSCLSDIHKRINSTNICSVHLSLIELHHIRPVLSHTVCGHPVCETCDGVVQCSFCHLTCEGELMRCFHLEITVADGSSSVFTWSTGQTASELLQISPDEFYELPEDEQAMYLYTLKNERFMIAIVHSLQKPDRCFVSSIKEDYPIWEITRAQKCD</sequence>
<name>A0AAV7H065_DENCH</name>
<feature type="domain" description="Cell division control protein 24 OB" evidence="3">
    <location>
        <begin position="33"/>
        <end position="148"/>
    </location>
</feature>
<protein>
    <submittedName>
        <fullName evidence="4">Uncharacterized protein</fullName>
    </submittedName>
</protein>
<evidence type="ECO:0000259" key="2">
    <source>
        <dbReference type="Pfam" id="PF17245"/>
    </source>
</evidence>
<dbReference type="Pfam" id="PF17246">
    <property type="entry name" value="CDC24_OB1"/>
    <property type="match status" value="1"/>
</dbReference>
<dbReference type="Pfam" id="PF17244">
    <property type="entry name" value="CDC24_OB3"/>
    <property type="match status" value="1"/>
</dbReference>
<dbReference type="SUPFAM" id="SSF50249">
    <property type="entry name" value="Nucleic acid-binding proteins"/>
    <property type="match status" value="1"/>
</dbReference>
<evidence type="ECO:0000259" key="1">
    <source>
        <dbReference type="Pfam" id="PF17244"/>
    </source>
</evidence>
<comment type="caution">
    <text evidence="4">The sequence shown here is derived from an EMBL/GenBank/DDBJ whole genome shotgun (WGS) entry which is preliminary data.</text>
</comment>
<feature type="domain" description="Cell division control protein 24 OB" evidence="2">
    <location>
        <begin position="207"/>
        <end position="318"/>
    </location>
</feature>
<dbReference type="PANTHER" id="PTHR36033">
    <property type="entry name" value="NUCLEIC ACID-BINDING PROTEINS SUPERFAMILY"/>
    <property type="match status" value="1"/>
</dbReference>
<evidence type="ECO:0000259" key="3">
    <source>
        <dbReference type="Pfam" id="PF17246"/>
    </source>
</evidence>
<evidence type="ECO:0000313" key="4">
    <source>
        <dbReference type="EMBL" id="KAH0462386.1"/>
    </source>
</evidence>
<accession>A0AAV7H065</accession>
<keyword evidence="5" id="KW-1185">Reference proteome</keyword>
<feature type="domain" description="Cell division control protein 24 OB" evidence="1">
    <location>
        <begin position="446"/>
        <end position="590"/>
    </location>
</feature>
<reference evidence="4 5" key="1">
    <citation type="journal article" date="2021" name="Hortic Res">
        <title>Chromosome-scale assembly of the Dendrobium chrysotoxum genome enhances the understanding of orchid evolution.</title>
        <authorList>
            <person name="Zhang Y."/>
            <person name="Zhang G.Q."/>
            <person name="Zhang D."/>
            <person name="Liu X.D."/>
            <person name="Xu X.Y."/>
            <person name="Sun W.H."/>
            <person name="Yu X."/>
            <person name="Zhu X."/>
            <person name="Wang Z.W."/>
            <person name="Zhao X."/>
            <person name="Zhong W.Y."/>
            <person name="Chen H."/>
            <person name="Yin W.L."/>
            <person name="Huang T."/>
            <person name="Niu S.C."/>
            <person name="Liu Z.J."/>
        </authorList>
    </citation>
    <scope>NUCLEOTIDE SEQUENCE [LARGE SCALE GENOMIC DNA]</scope>
    <source>
        <strain evidence="4">Lindl</strain>
    </source>
</reference>
<gene>
    <name evidence="4" type="ORF">IEQ34_009961</name>
</gene>
<dbReference type="InterPro" id="IPR035200">
    <property type="entry name" value="Cdc24_OB2"/>
</dbReference>
<dbReference type="InterPro" id="IPR035201">
    <property type="entry name" value="Cdc24_OB1"/>
</dbReference>